<evidence type="ECO:0000313" key="2">
    <source>
        <dbReference type="Proteomes" id="UP000050509"/>
    </source>
</evidence>
<evidence type="ECO:0000313" key="1">
    <source>
        <dbReference type="EMBL" id="KPV53958.1"/>
    </source>
</evidence>
<sequence>MRYDVIVGLRPVVDALKLLGVRHMLSGPIATGIHGIGRLPLDVEIVAALLDDQAHALDTALAPDYVRIAPARLLRCDIQMPITVRQARPNGPARVAFGRAWMVVLDQVTNFTAAVASPEDTVLDLLPALAARPTPGSQLWYDVQSVLKVQGAALDLDYLLATTEAAGLGMVLQTLLSQRDTIPLSWDCPLDAEARWLAHVRRLTPSERFTLDRYDMAEAHTLVAGGYGS</sequence>
<accession>A0A0P9DKD6</accession>
<gene>
    <name evidence="1" type="ORF">SE17_06605</name>
</gene>
<dbReference type="Proteomes" id="UP000050509">
    <property type="component" value="Unassembled WGS sequence"/>
</dbReference>
<comment type="caution">
    <text evidence="1">The sequence shown here is derived from an EMBL/GenBank/DDBJ whole genome shotgun (WGS) entry which is preliminary data.</text>
</comment>
<protein>
    <recommendedName>
        <fullName evidence="3">Nucleotidyltransferase AbiEii toxin of type IV toxin-antitoxin system</fullName>
    </recommendedName>
</protein>
<keyword evidence="2" id="KW-1185">Reference proteome</keyword>
<dbReference type="EMBL" id="LJCR01000142">
    <property type="protein sequence ID" value="KPV53958.1"/>
    <property type="molecule type" value="Genomic_DNA"/>
</dbReference>
<dbReference type="AlphaFoldDB" id="A0A0P9DKD6"/>
<organism evidence="1 2">
    <name type="scientific">Kouleothrix aurantiaca</name>
    <dbReference type="NCBI Taxonomy" id="186479"/>
    <lineage>
        <taxon>Bacteria</taxon>
        <taxon>Bacillati</taxon>
        <taxon>Chloroflexota</taxon>
        <taxon>Chloroflexia</taxon>
        <taxon>Chloroflexales</taxon>
        <taxon>Roseiflexineae</taxon>
        <taxon>Roseiflexaceae</taxon>
        <taxon>Kouleothrix</taxon>
    </lineage>
</organism>
<proteinExistence type="predicted"/>
<name>A0A0P9DKD6_9CHLR</name>
<evidence type="ECO:0008006" key="3">
    <source>
        <dbReference type="Google" id="ProtNLM"/>
    </source>
</evidence>
<reference evidence="1 2" key="1">
    <citation type="submission" date="2015-09" db="EMBL/GenBank/DDBJ databases">
        <title>Draft genome sequence of Kouleothrix aurantiaca JCM 19913.</title>
        <authorList>
            <person name="Hemp J."/>
        </authorList>
    </citation>
    <scope>NUCLEOTIDE SEQUENCE [LARGE SCALE GENOMIC DNA]</scope>
    <source>
        <strain evidence="1 2">COM-B</strain>
    </source>
</reference>